<feature type="domain" description="DED" evidence="2">
    <location>
        <begin position="32"/>
        <end position="111"/>
    </location>
</feature>
<dbReference type="Gene3D" id="1.10.533.10">
    <property type="entry name" value="Death Domain, Fas"/>
    <property type="match status" value="1"/>
</dbReference>
<evidence type="ECO:0000259" key="2">
    <source>
        <dbReference type="PROSITE" id="PS50168"/>
    </source>
</evidence>
<organism evidence="3 4">
    <name type="scientific">Mizuhopecten yessoensis</name>
    <name type="common">Japanese scallop</name>
    <name type="synonym">Patinopecten yessoensis</name>
    <dbReference type="NCBI Taxonomy" id="6573"/>
    <lineage>
        <taxon>Eukaryota</taxon>
        <taxon>Metazoa</taxon>
        <taxon>Spiralia</taxon>
        <taxon>Lophotrochozoa</taxon>
        <taxon>Mollusca</taxon>
        <taxon>Bivalvia</taxon>
        <taxon>Autobranchia</taxon>
        <taxon>Pteriomorphia</taxon>
        <taxon>Pectinida</taxon>
        <taxon>Pectinoidea</taxon>
        <taxon>Pectinidae</taxon>
        <taxon>Mizuhopecten</taxon>
    </lineage>
</organism>
<dbReference type="Pfam" id="PF01335">
    <property type="entry name" value="DED"/>
    <property type="match status" value="1"/>
</dbReference>
<keyword evidence="4" id="KW-1185">Reference proteome</keyword>
<dbReference type="OrthoDB" id="6160190at2759"/>
<proteinExistence type="predicted"/>
<dbReference type="PANTHER" id="PTHR48169">
    <property type="entry name" value="DED DOMAIN-CONTAINING PROTEIN"/>
    <property type="match status" value="1"/>
</dbReference>
<dbReference type="InterPro" id="IPR011029">
    <property type="entry name" value="DEATH-like_dom_sf"/>
</dbReference>
<feature type="compositionally biased region" description="Low complexity" evidence="1">
    <location>
        <begin position="1"/>
        <end position="11"/>
    </location>
</feature>
<dbReference type="InterPro" id="IPR001875">
    <property type="entry name" value="DED_dom"/>
</dbReference>
<evidence type="ECO:0000256" key="1">
    <source>
        <dbReference type="SAM" id="MobiDB-lite"/>
    </source>
</evidence>
<evidence type="ECO:0000313" key="3">
    <source>
        <dbReference type="EMBL" id="OWF51105.1"/>
    </source>
</evidence>
<protein>
    <recommendedName>
        <fullName evidence="2">DED domain-containing protein</fullName>
    </recommendedName>
</protein>
<evidence type="ECO:0000313" key="4">
    <source>
        <dbReference type="Proteomes" id="UP000242188"/>
    </source>
</evidence>
<name>A0A210QQU4_MIZYE</name>
<reference evidence="3 4" key="1">
    <citation type="journal article" date="2017" name="Nat. Ecol. Evol.">
        <title>Scallop genome provides insights into evolution of bilaterian karyotype and development.</title>
        <authorList>
            <person name="Wang S."/>
            <person name="Zhang J."/>
            <person name="Jiao W."/>
            <person name="Li J."/>
            <person name="Xun X."/>
            <person name="Sun Y."/>
            <person name="Guo X."/>
            <person name="Huan P."/>
            <person name="Dong B."/>
            <person name="Zhang L."/>
            <person name="Hu X."/>
            <person name="Sun X."/>
            <person name="Wang J."/>
            <person name="Zhao C."/>
            <person name="Wang Y."/>
            <person name="Wang D."/>
            <person name="Huang X."/>
            <person name="Wang R."/>
            <person name="Lv J."/>
            <person name="Li Y."/>
            <person name="Zhang Z."/>
            <person name="Liu B."/>
            <person name="Lu W."/>
            <person name="Hui Y."/>
            <person name="Liang J."/>
            <person name="Zhou Z."/>
            <person name="Hou R."/>
            <person name="Li X."/>
            <person name="Liu Y."/>
            <person name="Li H."/>
            <person name="Ning X."/>
            <person name="Lin Y."/>
            <person name="Zhao L."/>
            <person name="Xing Q."/>
            <person name="Dou J."/>
            <person name="Li Y."/>
            <person name="Mao J."/>
            <person name="Guo H."/>
            <person name="Dou H."/>
            <person name="Li T."/>
            <person name="Mu C."/>
            <person name="Jiang W."/>
            <person name="Fu Q."/>
            <person name="Fu X."/>
            <person name="Miao Y."/>
            <person name="Liu J."/>
            <person name="Yu Q."/>
            <person name="Li R."/>
            <person name="Liao H."/>
            <person name="Li X."/>
            <person name="Kong Y."/>
            <person name="Jiang Z."/>
            <person name="Chourrout D."/>
            <person name="Li R."/>
            <person name="Bao Z."/>
        </authorList>
    </citation>
    <scope>NUCLEOTIDE SEQUENCE [LARGE SCALE GENOMIC DNA]</scope>
    <source>
        <strain evidence="3 4">PY_sf001</strain>
    </source>
</reference>
<accession>A0A210QQU4</accession>
<feature type="region of interest" description="Disordered" evidence="1">
    <location>
        <begin position="1"/>
        <end position="21"/>
    </location>
</feature>
<gene>
    <name evidence="3" type="ORF">KP79_PYT16630</name>
</gene>
<dbReference type="PROSITE" id="PS50168">
    <property type="entry name" value="DED"/>
    <property type="match status" value="1"/>
</dbReference>
<comment type="caution">
    <text evidence="3">The sequence shown here is derived from an EMBL/GenBank/DDBJ whole genome shotgun (WGS) entry which is preliminary data.</text>
</comment>
<dbReference type="GO" id="GO:0042981">
    <property type="term" value="P:regulation of apoptotic process"/>
    <property type="evidence" value="ECO:0007669"/>
    <property type="project" value="InterPro"/>
</dbReference>
<dbReference type="Proteomes" id="UP000242188">
    <property type="component" value="Unassembled WGS sequence"/>
</dbReference>
<sequence>MSLTTMETMETSDAHDDDNNMDEDNLITPLWRFNIFLDKIGQDLSEEEITRMKSFCREGALGRSALNKAKTATSFFQLLRDMEFLNSNNLLQLQAMLWHIGRKDLHQSMVAFAQKCRKEPLYFFTPKEIPANGFRHVKFHVGGSYVNRQVMENLRGYVASLMCVKHTDVFLVGHSPSNSSVLTFMVPETAVDVFHSLTSEDKEIFTSMKVDCIILDDDEIPIVGGQVQKSTTTPEMKVALILRERNKIKSQLDKVQSCLVERTEELREAKRKEECMRTCKDQAIVACLTLLYNHRPVTRLIDSLVSKSAMVYFKHCLQQFQAKFPEEMDTIEILLEAKELVACKTEREIWQKREQNLQLVIALEKNMHEMQETVMTANMQGMHHNSRLLLGGAVVQRMTGFIEVGVNVQTHLIVMKAMEDLSKMISKKQRNIILQHFRIKDSEKQFFLTPLESFFFKLFEMQPRRDTPLDFVRETIRLLNNKKLEIKVLDIIRRVQKAGYQHQLAVQQELTITPQVRFHEGLQRRHVEPDALRRLHNNPEKPKECLSVLQDLANVVQL</sequence>
<dbReference type="CDD" id="cd00045">
    <property type="entry name" value="DED"/>
    <property type="match status" value="1"/>
</dbReference>
<dbReference type="PANTHER" id="PTHR48169:SF3">
    <property type="entry name" value="CASP8 AND FADD LIKE APOPTOSIS REGULATOR"/>
    <property type="match status" value="1"/>
</dbReference>
<dbReference type="AlphaFoldDB" id="A0A210QQU4"/>
<dbReference type="SUPFAM" id="SSF47986">
    <property type="entry name" value="DEATH domain"/>
    <property type="match status" value="1"/>
</dbReference>
<dbReference type="EMBL" id="NEDP02002351">
    <property type="protein sequence ID" value="OWF51105.1"/>
    <property type="molecule type" value="Genomic_DNA"/>
</dbReference>